<feature type="domain" description="Mycothiol-dependent maleylpyruvate isomerase metal-binding" evidence="1">
    <location>
        <begin position="11"/>
        <end position="105"/>
    </location>
</feature>
<evidence type="ECO:0000313" key="2">
    <source>
        <dbReference type="EMBL" id="QIK74270.1"/>
    </source>
</evidence>
<organism evidence="2 3">
    <name type="scientific">Nocardioides piscis</name>
    <dbReference type="NCBI Taxonomy" id="2714938"/>
    <lineage>
        <taxon>Bacteria</taxon>
        <taxon>Bacillati</taxon>
        <taxon>Actinomycetota</taxon>
        <taxon>Actinomycetes</taxon>
        <taxon>Propionibacteriales</taxon>
        <taxon>Nocardioidaceae</taxon>
        <taxon>Nocardioides</taxon>
    </lineage>
</organism>
<dbReference type="InterPro" id="IPR034660">
    <property type="entry name" value="DinB/YfiT-like"/>
</dbReference>
<dbReference type="GO" id="GO:0016853">
    <property type="term" value="F:isomerase activity"/>
    <property type="evidence" value="ECO:0007669"/>
    <property type="project" value="UniProtKB-KW"/>
</dbReference>
<name>A0A6G7YBY1_9ACTN</name>
<sequence>MDKPTTWRHIHEERRAMATTLAGLAPDQWEAPSLCAGWSVKDVAAHVIAHPQTGWAQLAPMLVRNLGRGYNTIMFREVKRLGTGATPASVLADFATYDTSLRKVPTTTVVDPLIDVLVHHQDVTRALGLHREMSPVAAAVAADRARTLAFLNGSREVVRSTRMVATDLDWVRGRGPTIEGPMQELLMVCMGRARVAQDLVGDGLELVST</sequence>
<dbReference type="Proteomes" id="UP000502035">
    <property type="component" value="Chromosome"/>
</dbReference>
<dbReference type="GO" id="GO:0046872">
    <property type="term" value="F:metal ion binding"/>
    <property type="evidence" value="ECO:0007669"/>
    <property type="project" value="InterPro"/>
</dbReference>
<accession>A0A6G7YBY1</accession>
<dbReference type="InterPro" id="IPR017517">
    <property type="entry name" value="Maleyloyr_isom"/>
</dbReference>
<keyword evidence="2" id="KW-0413">Isomerase</keyword>
<dbReference type="EMBL" id="CP049866">
    <property type="protein sequence ID" value="QIK74270.1"/>
    <property type="molecule type" value="Genomic_DNA"/>
</dbReference>
<dbReference type="KEGG" id="npi:G7071_01260"/>
<keyword evidence="3" id="KW-1185">Reference proteome</keyword>
<gene>
    <name evidence="2" type="ORF">G7071_01260</name>
</gene>
<evidence type="ECO:0000313" key="3">
    <source>
        <dbReference type="Proteomes" id="UP000502035"/>
    </source>
</evidence>
<keyword evidence="2" id="KW-0670">Pyruvate</keyword>
<dbReference type="InterPro" id="IPR024344">
    <property type="entry name" value="MDMPI_metal-binding"/>
</dbReference>
<dbReference type="AlphaFoldDB" id="A0A6G7YBY1"/>
<evidence type="ECO:0000259" key="1">
    <source>
        <dbReference type="Pfam" id="PF11716"/>
    </source>
</evidence>
<proteinExistence type="predicted"/>
<dbReference type="Pfam" id="PF11716">
    <property type="entry name" value="MDMPI_N"/>
    <property type="match status" value="1"/>
</dbReference>
<dbReference type="NCBIfam" id="TIGR03083">
    <property type="entry name" value="maleylpyruvate isomerase family mycothiol-dependent enzyme"/>
    <property type="match status" value="1"/>
</dbReference>
<reference evidence="2 3" key="1">
    <citation type="submission" date="2020-03" db="EMBL/GenBank/DDBJ databases">
        <title>Nocardioides sp. nov., isolated from fish.</title>
        <authorList>
            <person name="Hyun D.-W."/>
            <person name="Bae J.-W."/>
        </authorList>
    </citation>
    <scope>NUCLEOTIDE SEQUENCE [LARGE SCALE GENOMIC DNA]</scope>
    <source>
        <strain evidence="2 3">HDW12A</strain>
    </source>
</reference>
<dbReference type="RefSeq" id="WP_166313944.1">
    <property type="nucleotide sequence ID" value="NZ_CP049866.1"/>
</dbReference>
<dbReference type="SUPFAM" id="SSF109854">
    <property type="entry name" value="DinB/YfiT-like putative metalloenzymes"/>
    <property type="match status" value="1"/>
</dbReference>
<protein>
    <submittedName>
        <fullName evidence="2">Maleylpyruvate isomerase family mycothiol-dependent enzyme</fullName>
    </submittedName>
</protein>
<dbReference type="Gene3D" id="1.20.120.450">
    <property type="entry name" value="dinb family like domain"/>
    <property type="match status" value="1"/>
</dbReference>